<reference evidence="1 2" key="1">
    <citation type="submission" date="2016-11" db="EMBL/GenBank/DDBJ databases">
        <authorList>
            <person name="Jaros S."/>
            <person name="Januszkiewicz K."/>
            <person name="Wedrychowicz H."/>
        </authorList>
    </citation>
    <scope>NUCLEOTIDE SEQUENCE [LARGE SCALE GENOMIC DNA]</scope>
    <source>
        <strain evidence="1 2">DSM 18772</strain>
    </source>
</reference>
<dbReference type="InParanoid" id="A0A1M6C9I1"/>
<evidence type="ECO:0000313" key="1">
    <source>
        <dbReference type="EMBL" id="SHI57669.1"/>
    </source>
</evidence>
<protein>
    <submittedName>
        <fullName evidence="1">Uncharacterized protein</fullName>
    </submittedName>
</protein>
<evidence type="ECO:0000313" key="2">
    <source>
        <dbReference type="Proteomes" id="UP000184510"/>
    </source>
</evidence>
<proteinExistence type="predicted"/>
<keyword evidence="2" id="KW-1185">Reference proteome</keyword>
<accession>A0A1M6C9I1</accession>
<organism evidence="1 2">
    <name type="scientific">Rubritalea squalenifaciens DSM 18772</name>
    <dbReference type="NCBI Taxonomy" id="1123071"/>
    <lineage>
        <taxon>Bacteria</taxon>
        <taxon>Pseudomonadati</taxon>
        <taxon>Verrucomicrobiota</taxon>
        <taxon>Verrucomicrobiia</taxon>
        <taxon>Verrucomicrobiales</taxon>
        <taxon>Rubritaleaceae</taxon>
        <taxon>Rubritalea</taxon>
    </lineage>
</organism>
<dbReference type="STRING" id="1123071.SAMN02745181_0425"/>
<sequence length="146" mass="16630">MKAYQFCLPVFILCWLGQMYLAAEPKPLGEVWLLPKAFKAAEKIEYLNESQGKEQVLHVLVNHGAKTASAKDMRSKVQEIAIYYANKNVMRYPVRNGIILLDVTDSNHDLTILITLDLKTFEEAILRGGSQYKGPSNFDKFMMKSK</sequence>
<dbReference type="Proteomes" id="UP000184510">
    <property type="component" value="Unassembled WGS sequence"/>
</dbReference>
<dbReference type="RefSeq" id="WP_143157849.1">
    <property type="nucleotide sequence ID" value="NZ_FQYR01000002.1"/>
</dbReference>
<dbReference type="AlphaFoldDB" id="A0A1M6C9I1"/>
<dbReference type="EMBL" id="FQYR01000002">
    <property type="protein sequence ID" value="SHI57669.1"/>
    <property type="molecule type" value="Genomic_DNA"/>
</dbReference>
<gene>
    <name evidence="1" type="ORF">SAMN02745181_0425</name>
</gene>
<name>A0A1M6C9I1_9BACT</name>